<keyword evidence="1" id="KW-0732">Signal</keyword>
<dbReference type="EMBL" id="CACTIH010005596">
    <property type="protein sequence ID" value="CAA2998521.1"/>
    <property type="molecule type" value="Genomic_DNA"/>
</dbReference>
<gene>
    <name evidence="2" type="ORF">OLEA9_A108057</name>
</gene>
<name>A0A8S0T0R5_OLEEU</name>
<sequence>MGQFFDSKLIFSFFAINCCFSIVHGKSNGTQPPVTPINQDLYHTRVSLQEEIESLVHRHPDKLLIEKISSKNRGYGAEMTVVTYCQNRKESDDRSKFRILLIITCIPEFWTAW</sequence>
<keyword evidence="3" id="KW-1185">Reference proteome</keyword>
<evidence type="ECO:0000313" key="3">
    <source>
        <dbReference type="Proteomes" id="UP000594638"/>
    </source>
</evidence>
<evidence type="ECO:0000256" key="1">
    <source>
        <dbReference type="SAM" id="SignalP"/>
    </source>
</evidence>
<proteinExistence type="predicted"/>
<keyword evidence="2" id="KW-0418">Kinase</keyword>
<feature type="chain" id="PRO_5035866702" evidence="1">
    <location>
        <begin position="26"/>
        <end position="113"/>
    </location>
</feature>
<dbReference type="AlphaFoldDB" id="A0A8S0T0R5"/>
<accession>A0A8S0T0R5</accession>
<organism evidence="2 3">
    <name type="scientific">Olea europaea subsp. europaea</name>
    <dbReference type="NCBI Taxonomy" id="158383"/>
    <lineage>
        <taxon>Eukaryota</taxon>
        <taxon>Viridiplantae</taxon>
        <taxon>Streptophyta</taxon>
        <taxon>Embryophyta</taxon>
        <taxon>Tracheophyta</taxon>
        <taxon>Spermatophyta</taxon>
        <taxon>Magnoliopsida</taxon>
        <taxon>eudicotyledons</taxon>
        <taxon>Gunneridae</taxon>
        <taxon>Pentapetalae</taxon>
        <taxon>asterids</taxon>
        <taxon>lamiids</taxon>
        <taxon>Lamiales</taxon>
        <taxon>Oleaceae</taxon>
        <taxon>Oleeae</taxon>
        <taxon>Olea</taxon>
    </lineage>
</organism>
<comment type="caution">
    <text evidence="2">The sequence shown here is derived from an EMBL/GenBank/DDBJ whole genome shotgun (WGS) entry which is preliminary data.</text>
</comment>
<reference evidence="2 3" key="1">
    <citation type="submission" date="2019-12" db="EMBL/GenBank/DDBJ databases">
        <authorList>
            <person name="Alioto T."/>
            <person name="Alioto T."/>
            <person name="Gomez Garrido J."/>
        </authorList>
    </citation>
    <scope>NUCLEOTIDE SEQUENCE [LARGE SCALE GENOMIC DNA]</scope>
</reference>
<keyword evidence="2" id="KW-0808">Transferase</keyword>
<dbReference type="Proteomes" id="UP000594638">
    <property type="component" value="Unassembled WGS sequence"/>
</dbReference>
<evidence type="ECO:0000313" key="2">
    <source>
        <dbReference type="EMBL" id="CAA2998521.1"/>
    </source>
</evidence>
<dbReference type="GO" id="GO:0016301">
    <property type="term" value="F:kinase activity"/>
    <property type="evidence" value="ECO:0007669"/>
    <property type="project" value="UniProtKB-KW"/>
</dbReference>
<feature type="signal peptide" evidence="1">
    <location>
        <begin position="1"/>
        <end position="25"/>
    </location>
</feature>
<dbReference type="Gramene" id="OE9A108057T1">
    <property type="protein sequence ID" value="OE9A108057C1"/>
    <property type="gene ID" value="OE9A108057"/>
</dbReference>
<dbReference type="OrthoDB" id="3626597at2759"/>
<protein>
    <submittedName>
        <fullName evidence="2">Histidine kinase 3</fullName>
    </submittedName>
</protein>